<dbReference type="EMBL" id="CP058935">
    <property type="protein sequence ID" value="QLI71082.1"/>
    <property type="molecule type" value="Genomic_DNA"/>
</dbReference>
<dbReference type="OrthoDB" id="2987506at2759"/>
<sequence length="208" mass="23205">MADAIRYSVDIKIDPYWVDIFNKNGTKLIMAKVFAGSSKDVFNIVASTNTVTELMNAAWEDKYRIGGTTQNFEPGQIFTGTTQMLDIDFKQTYILDTWTQYHTEADATLPPATFGFKNQIPASAAVELFIGGKYVPVFISPTPYAPGKATLQPLPKVVFWFQSHLETATMISDSVSNPFFLNLSGGTTAAISYDRQGVWHRDRRPVEN</sequence>
<reference evidence="1 2" key="1">
    <citation type="submission" date="2020-07" db="EMBL/GenBank/DDBJ databases">
        <title>Telomere length de novo assembly of all 7 chromosomes of the fungus, Metarhizium brunneum, using a novel assembly pipeline.</title>
        <authorList>
            <person name="Saud z."/>
            <person name="Kortsinoglou A."/>
            <person name="Kouvelis V.N."/>
            <person name="Butt T.M."/>
        </authorList>
    </citation>
    <scope>NUCLEOTIDE SEQUENCE [LARGE SCALE GENOMIC DNA]</scope>
    <source>
        <strain evidence="1 2">4556</strain>
    </source>
</reference>
<keyword evidence="2" id="KW-1185">Reference proteome</keyword>
<proteinExistence type="predicted"/>
<dbReference type="GeneID" id="26247923"/>
<evidence type="ECO:0000313" key="1">
    <source>
        <dbReference type="EMBL" id="QLI71082.1"/>
    </source>
</evidence>
<evidence type="ECO:0000313" key="2">
    <source>
        <dbReference type="Proteomes" id="UP000510686"/>
    </source>
</evidence>
<dbReference type="RefSeq" id="XP_014539282.2">
    <property type="nucleotide sequence ID" value="XM_014683796.2"/>
</dbReference>
<protein>
    <submittedName>
        <fullName evidence="1">Uncharacterized protein</fullName>
    </submittedName>
</protein>
<organism evidence="1 2">
    <name type="scientific">Metarhizium brunneum</name>
    <dbReference type="NCBI Taxonomy" id="500148"/>
    <lineage>
        <taxon>Eukaryota</taxon>
        <taxon>Fungi</taxon>
        <taxon>Dikarya</taxon>
        <taxon>Ascomycota</taxon>
        <taxon>Pezizomycotina</taxon>
        <taxon>Sordariomycetes</taxon>
        <taxon>Hypocreomycetidae</taxon>
        <taxon>Hypocreales</taxon>
        <taxon>Clavicipitaceae</taxon>
        <taxon>Metarhizium</taxon>
    </lineage>
</organism>
<dbReference type="KEGG" id="mbrn:26247923"/>
<dbReference type="AlphaFoldDB" id="A0A7D5YVJ6"/>
<name>A0A7D5YVJ6_9HYPO</name>
<accession>A0A7D5YVJ6</accession>
<dbReference type="Proteomes" id="UP000510686">
    <property type="component" value="Chromosome 4"/>
</dbReference>
<gene>
    <name evidence="1" type="ORF">G6M90_00g080290</name>
</gene>